<evidence type="ECO:0000259" key="6">
    <source>
        <dbReference type="PROSITE" id="PS50893"/>
    </source>
</evidence>
<reference evidence="7 8" key="1">
    <citation type="submission" date="2019-03" db="EMBL/GenBank/DDBJ databases">
        <title>Genomic Encyclopedia of Type Strains, Phase IV (KMG-IV): sequencing the most valuable type-strain genomes for metagenomic binning, comparative biology and taxonomic classification.</title>
        <authorList>
            <person name="Goeker M."/>
        </authorList>
    </citation>
    <scope>NUCLEOTIDE SEQUENCE [LARGE SCALE GENOMIC DNA]</scope>
    <source>
        <strain evidence="7 8">DSM 16730</strain>
    </source>
</reference>
<evidence type="ECO:0000256" key="3">
    <source>
        <dbReference type="ARBA" id="ARBA00022840"/>
    </source>
</evidence>
<gene>
    <name evidence="7" type="ORF">EDC54_11213</name>
</gene>
<evidence type="ECO:0000256" key="2">
    <source>
        <dbReference type="ARBA" id="ARBA00022741"/>
    </source>
</evidence>
<name>A0A4R3VJG0_9GAMM</name>
<dbReference type="Proteomes" id="UP000295433">
    <property type="component" value="Unassembled WGS sequence"/>
</dbReference>
<keyword evidence="3 7" id="KW-0067">ATP-binding</keyword>
<dbReference type="InterPro" id="IPR027417">
    <property type="entry name" value="P-loop_NTPase"/>
</dbReference>
<dbReference type="EMBL" id="SMBY01000012">
    <property type="protein sequence ID" value="TCV04032.1"/>
    <property type="molecule type" value="Genomic_DNA"/>
</dbReference>
<dbReference type="RefSeq" id="WP_132458128.1">
    <property type="nucleotide sequence ID" value="NZ_JAWIZJ010000010.1"/>
</dbReference>
<dbReference type="PANTHER" id="PTHR42794:SF1">
    <property type="entry name" value="HEMIN IMPORT ATP-BINDING PROTEIN HMUV"/>
    <property type="match status" value="1"/>
</dbReference>
<accession>A0A4R3VJG0</accession>
<evidence type="ECO:0000256" key="5">
    <source>
        <dbReference type="ARBA" id="ARBA00037066"/>
    </source>
</evidence>
<dbReference type="PROSITE" id="PS00211">
    <property type="entry name" value="ABC_TRANSPORTER_1"/>
    <property type="match status" value="1"/>
</dbReference>
<dbReference type="InterPro" id="IPR003593">
    <property type="entry name" value="AAA+_ATPase"/>
</dbReference>
<comment type="caution">
    <text evidence="7">The sequence shown here is derived from an EMBL/GenBank/DDBJ whole genome shotgun (WGS) entry which is preliminary data.</text>
</comment>
<dbReference type="OrthoDB" id="5292475at2"/>
<dbReference type="SMART" id="SM00382">
    <property type="entry name" value="AAA"/>
    <property type="match status" value="1"/>
</dbReference>
<dbReference type="InterPro" id="IPR003439">
    <property type="entry name" value="ABC_transporter-like_ATP-bd"/>
</dbReference>
<keyword evidence="2" id="KW-0547">Nucleotide-binding</keyword>
<dbReference type="PROSITE" id="PS50893">
    <property type="entry name" value="ABC_TRANSPORTER_2"/>
    <property type="match status" value="1"/>
</dbReference>
<dbReference type="InterPro" id="IPR017871">
    <property type="entry name" value="ABC_transporter-like_CS"/>
</dbReference>
<keyword evidence="8" id="KW-1185">Reference proteome</keyword>
<evidence type="ECO:0000313" key="8">
    <source>
        <dbReference type="Proteomes" id="UP000295433"/>
    </source>
</evidence>
<dbReference type="Gene3D" id="3.40.50.300">
    <property type="entry name" value="P-loop containing nucleotide triphosphate hydrolases"/>
    <property type="match status" value="1"/>
</dbReference>
<dbReference type="PANTHER" id="PTHR42794">
    <property type="entry name" value="HEMIN IMPORT ATP-BINDING PROTEIN HMUV"/>
    <property type="match status" value="1"/>
</dbReference>
<dbReference type="SUPFAM" id="SSF52540">
    <property type="entry name" value="P-loop containing nucleoside triphosphate hydrolases"/>
    <property type="match status" value="1"/>
</dbReference>
<keyword evidence="4" id="KW-1278">Translocase</keyword>
<protein>
    <submittedName>
        <fullName evidence="7">Iron complex transport system ATP-binding protein</fullName>
    </submittedName>
</protein>
<evidence type="ECO:0000256" key="4">
    <source>
        <dbReference type="ARBA" id="ARBA00022967"/>
    </source>
</evidence>
<proteinExistence type="predicted"/>
<evidence type="ECO:0000256" key="1">
    <source>
        <dbReference type="ARBA" id="ARBA00022448"/>
    </source>
</evidence>
<feature type="domain" description="ABC transporter" evidence="6">
    <location>
        <begin position="12"/>
        <end position="243"/>
    </location>
</feature>
<evidence type="ECO:0000313" key="7">
    <source>
        <dbReference type="EMBL" id="TCV04032.1"/>
    </source>
</evidence>
<dbReference type="Pfam" id="PF00005">
    <property type="entry name" value="ABC_tran"/>
    <property type="match status" value="1"/>
</dbReference>
<comment type="function">
    <text evidence="5">Part of the ABC transporter complex HmuTUV involved in hemin import. Responsible for energy coupling to the transport system.</text>
</comment>
<keyword evidence="1" id="KW-0813">Transport</keyword>
<sequence length="268" mass="29098">MTASCSSSAMLLHIHRVSVAGDHQAPRLRDISLSMHNGERLALIGPNGSGKSTLLRVLTSELSATTGYVRLNGQPLGTLCRGERAKRIAILAQNDMPDLRLRVEEYVALGRIPHHGCSTPSRDSQLIEEALDDTGLLPLRHRLLGTLSGGERQRAALARAFAQTPQLLLLDEPTNHLDPLARAQLLSLVRKRGISTLAVLHDLPLITPFADRVAVLQQGKLLRWGLPSHALSADCVKTVFGMNSFTVPHPVNGSPIRIFEAPECAKEP</sequence>
<organism evidence="7 8">
    <name type="scientific">Samsonia erythrinae</name>
    <dbReference type="NCBI Taxonomy" id="160434"/>
    <lineage>
        <taxon>Bacteria</taxon>
        <taxon>Pseudomonadati</taxon>
        <taxon>Pseudomonadota</taxon>
        <taxon>Gammaproteobacteria</taxon>
        <taxon>Enterobacterales</taxon>
        <taxon>Pectobacteriaceae</taxon>
        <taxon>Samsonia</taxon>
    </lineage>
</organism>
<dbReference type="GO" id="GO:0016887">
    <property type="term" value="F:ATP hydrolysis activity"/>
    <property type="evidence" value="ECO:0007669"/>
    <property type="project" value="InterPro"/>
</dbReference>
<dbReference type="AlphaFoldDB" id="A0A4R3VJG0"/>
<dbReference type="GO" id="GO:0005524">
    <property type="term" value="F:ATP binding"/>
    <property type="evidence" value="ECO:0007669"/>
    <property type="project" value="UniProtKB-KW"/>
</dbReference>